<accession>A0A9Q3UKW0</accession>
<organism evidence="1 2">
    <name type="scientific">Vibrio parahaemolyticus</name>
    <dbReference type="NCBI Taxonomy" id="670"/>
    <lineage>
        <taxon>Bacteria</taxon>
        <taxon>Pseudomonadati</taxon>
        <taxon>Pseudomonadota</taxon>
        <taxon>Gammaproteobacteria</taxon>
        <taxon>Vibrionales</taxon>
        <taxon>Vibrionaceae</taxon>
        <taxon>Vibrio</taxon>
    </lineage>
</organism>
<dbReference type="AlphaFoldDB" id="A0A9Q3UKW0"/>
<sequence>MDWVEKYEDYDSPEKREAFFRNHVVDLHHDNMMFSGGLDPFVLHEIESSFVQGNFIACILLCQLVAEHCLANCFVLTEHESVCTKGFAKLIDKAREVDLIDEAMGTKLTALRLMRNPHVHPRFGAGKGTIIHRVIEQGFNYNELPVHDGIEAIKILGAYINHNS</sequence>
<comment type="caution">
    <text evidence="1">The sequence shown here is derived from an EMBL/GenBank/DDBJ whole genome shotgun (WGS) entry which is preliminary data.</text>
</comment>
<dbReference type="Proteomes" id="UP000726777">
    <property type="component" value="Unassembled WGS sequence"/>
</dbReference>
<dbReference type="RefSeq" id="WP_222133605.1">
    <property type="nucleotide sequence ID" value="NZ_CP064041.1"/>
</dbReference>
<protein>
    <submittedName>
        <fullName evidence="1">Uncharacterized protein</fullName>
    </submittedName>
</protein>
<reference evidence="1" key="1">
    <citation type="submission" date="2020-09" db="EMBL/GenBank/DDBJ databases">
        <title>Genome sequence of Vibrio parahaemolyticus isolates.</title>
        <authorList>
            <person name="Hammerl J.A."/>
            <person name="Strauch E."/>
        </authorList>
    </citation>
    <scope>NUCLEOTIDE SEQUENCE</scope>
    <source>
        <strain evidence="1">17-VB00146</strain>
    </source>
</reference>
<gene>
    <name evidence="1" type="ORF">IB292_26820</name>
</gene>
<proteinExistence type="predicted"/>
<evidence type="ECO:0000313" key="1">
    <source>
        <dbReference type="EMBL" id="MCC3808600.1"/>
    </source>
</evidence>
<name>A0A9Q3UKW0_VIBPH</name>
<evidence type="ECO:0000313" key="2">
    <source>
        <dbReference type="Proteomes" id="UP000726777"/>
    </source>
</evidence>
<dbReference type="EMBL" id="JACVHL010000076">
    <property type="protein sequence ID" value="MCC3808600.1"/>
    <property type="molecule type" value="Genomic_DNA"/>
</dbReference>